<evidence type="ECO:0000259" key="1">
    <source>
        <dbReference type="Pfam" id="PF16002"/>
    </source>
</evidence>
<dbReference type="Proteomes" id="UP000015102">
    <property type="component" value="Unassembled WGS sequence"/>
</dbReference>
<keyword evidence="3" id="KW-1185">Reference proteome</keyword>
<sequence>MFQIEDEGNHGNDETRLFILSSLAQNQKSRVACILCEEPMFVFDRYPLVDGTFFLSPKQHSPGCIEVKYDGRNQFLTAVCMTCLDGKIANHAIYCRFSRKTVGNGDKSF</sequence>
<dbReference type="InterPro" id="IPR026066">
    <property type="entry name" value="Headcase"/>
</dbReference>
<dbReference type="PANTHER" id="PTHR13425:SF3">
    <property type="entry name" value="HEADCASE PROTEIN HOMOLOG"/>
    <property type="match status" value="1"/>
</dbReference>
<reference evidence="3" key="1">
    <citation type="submission" date="2013-02" db="EMBL/GenBank/DDBJ databases">
        <authorList>
            <person name="Hughes D."/>
        </authorList>
    </citation>
    <scope>NUCLEOTIDE SEQUENCE</scope>
    <source>
        <strain>Durham</strain>
        <strain evidence="3">NC isolate 2 -- Noor lab</strain>
    </source>
</reference>
<dbReference type="InterPro" id="IPR031947">
    <property type="entry name" value="Headcase_mid"/>
</dbReference>
<dbReference type="Pfam" id="PF16002">
    <property type="entry name" value="Headcase"/>
    <property type="match status" value="1"/>
</dbReference>
<evidence type="ECO:0000313" key="3">
    <source>
        <dbReference type="Proteomes" id="UP000015102"/>
    </source>
</evidence>
<evidence type="ECO:0000313" key="2">
    <source>
        <dbReference type="EnsemblMetazoa" id="MESCA006254-PA"/>
    </source>
</evidence>
<dbReference type="EMBL" id="CAQQ02198117">
    <property type="status" value="NOT_ANNOTATED_CDS"/>
    <property type="molecule type" value="Genomic_DNA"/>
</dbReference>
<protein>
    <recommendedName>
        <fullName evidence="1">Headcase middle domain-containing protein</fullName>
    </recommendedName>
</protein>
<name>T1GRH0_MEGSC</name>
<proteinExistence type="predicted"/>
<dbReference type="EnsemblMetazoa" id="MESCA006254-RA">
    <property type="protein sequence ID" value="MESCA006254-PA"/>
    <property type="gene ID" value="MESCA006254"/>
</dbReference>
<dbReference type="STRING" id="36166.T1GRH0"/>
<dbReference type="HOGENOM" id="CLU_2186951_0_0_1"/>
<organism evidence="2 3">
    <name type="scientific">Megaselia scalaris</name>
    <name type="common">Humpbacked fly</name>
    <name type="synonym">Phora scalaris</name>
    <dbReference type="NCBI Taxonomy" id="36166"/>
    <lineage>
        <taxon>Eukaryota</taxon>
        <taxon>Metazoa</taxon>
        <taxon>Ecdysozoa</taxon>
        <taxon>Arthropoda</taxon>
        <taxon>Hexapoda</taxon>
        <taxon>Insecta</taxon>
        <taxon>Pterygota</taxon>
        <taxon>Neoptera</taxon>
        <taxon>Endopterygota</taxon>
        <taxon>Diptera</taxon>
        <taxon>Brachycera</taxon>
        <taxon>Muscomorpha</taxon>
        <taxon>Platypezoidea</taxon>
        <taxon>Phoridae</taxon>
        <taxon>Megaseliini</taxon>
        <taxon>Megaselia</taxon>
    </lineage>
</organism>
<accession>T1GRH0</accession>
<dbReference type="AlphaFoldDB" id="T1GRH0"/>
<dbReference type="PANTHER" id="PTHR13425">
    <property type="entry name" value="HEADCASE PROTEIN"/>
    <property type="match status" value="1"/>
</dbReference>
<reference evidence="2" key="2">
    <citation type="submission" date="2015-06" db="UniProtKB">
        <authorList>
            <consortium name="EnsemblMetazoa"/>
        </authorList>
    </citation>
    <scope>IDENTIFICATION</scope>
</reference>
<feature type="domain" description="Headcase middle" evidence="1">
    <location>
        <begin position="3"/>
        <end position="101"/>
    </location>
</feature>